<gene>
    <name evidence="2" type="ORF">PCOR1329_LOCUS29359</name>
</gene>
<keyword evidence="1" id="KW-1133">Transmembrane helix</keyword>
<feature type="non-terminal residue" evidence="2">
    <location>
        <position position="116"/>
    </location>
</feature>
<keyword evidence="1" id="KW-0812">Transmembrane</keyword>
<sequence>VGAEFIAAEEAATARNIPCACIDVDLNQFWKRLGMAVIPTPCNLGHSMLAWLAFPRVVFRVLGFPPRGNVDVIGSMVLHGASFSLMTWVAFILAGFCASLVTNSLLQLLGMGAEKA</sequence>
<proteinExistence type="predicted"/>
<keyword evidence="1" id="KW-0472">Membrane</keyword>
<evidence type="ECO:0000313" key="2">
    <source>
        <dbReference type="EMBL" id="CAK0830848.1"/>
    </source>
</evidence>
<dbReference type="Proteomes" id="UP001189429">
    <property type="component" value="Unassembled WGS sequence"/>
</dbReference>
<reference evidence="2" key="1">
    <citation type="submission" date="2023-10" db="EMBL/GenBank/DDBJ databases">
        <authorList>
            <person name="Chen Y."/>
            <person name="Shah S."/>
            <person name="Dougan E. K."/>
            <person name="Thang M."/>
            <person name="Chan C."/>
        </authorList>
    </citation>
    <scope>NUCLEOTIDE SEQUENCE [LARGE SCALE GENOMIC DNA]</scope>
</reference>
<name>A0ABN9SH39_9DINO</name>
<protein>
    <submittedName>
        <fullName evidence="2">Uncharacterized protein</fullName>
    </submittedName>
</protein>
<feature type="non-terminal residue" evidence="2">
    <location>
        <position position="1"/>
    </location>
</feature>
<evidence type="ECO:0000313" key="3">
    <source>
        <dbReference type="Proteomes" id="UP001189429"/>
    </source>
</evidence>
<organism evidence="2 3">
    <name type="scientific">Prorocentrum cordatum</name>
    <dbReference type="NCBI Taxonomy" id="2364126"/>
    <lineage>
        <taxon>Eukaryota</taxon>
        <taxon>Sar</taxon>
        <taxon>Alveolata</taxon>
        <taxon>Dinophyceae</taxon>
        <taxon>Prorocentrales</taxon>
        <taxon>Prorocentraceae</taxon>
        <taxon>Prorocentrum</taxon>
    </lineage>
</organism>
<keyword evidence="3" id="KW-1185">Reference proteome</keyword>
<dbReference type="EMBL" id="CAUYUJ010011049">
    <property type="protein sequence ID" value="CAK0830848.1"/>
    <property type="molecule type" value="Genomic_DNA"/>
</dbReference>
<accession>A0ABN9SH39</accession>
<comment type="caution">
    <text evidence="2">The sequence shown here is derived from an EMBL/GenBank/DDBJ whole genome shotgun (WGS) entry which is preliminary data.</text>
</comment>
<evidence type="ECO:0000256" key="1">
    <source>
        <dbReference type="SAM" id="Phobius"/>
    </source>
</evidence>
<feature type="transmembrane region" description="Helical" evidence="1">
    <location>
        <begin position="85"/>
        <end position="106"/>
    </location>
</feature>